<keyword evidence="7" id="KW-1185">Reference proteome</keyword>
<dbReference type="Proteomes" id="UP000515152">
    <property type="component" value="Unplaced"/>
</dbReference>
<evidence type="ECO:0000256" key="3">
    <source>
        <dbReference type="ARBA" id="ARBA00022737"/>
    </source>
</evidence>
<evidence type="ECO:0000256" key="1">
    <source>
        <dbReference type="ARBA" id="ARBA00004126"/>
    </source>
</evidence>
<evidence type="ECO:0000256" key="2">
    <source>
        <dbReference type="ARBA" id="ARBA00022553"/>
    </source>
</evidence>
<name>A0A8M1KMK4_CLUHA</name>
<keyword evidence="5" id="KW-0539">Nucleus</keyword>
<protein>
    <submittedName>
        <fullName evidence="8">Nesprin-1-like</fullName>
    </submittedName>
</protein>
<dbReference type="OrthoDB" id="8929243at2759"/>
<dbReference type="SMART" id="SM00150">
    <property type="entry name" value="SPEC"/>
    <property type="match status" value="1"/>
</dbReference>
<keyword evidence="3" id="KW-0677">Repeat</keyword>
<organism evidence="7 8">
    <name type="scientific">Clupea harengus</name>
    <name type="common">Atlantic herring</name>
    <dbReference type="NCBI Taxonomy" id="7950"/>
    <lineage>
        <taxon>Eukaryota</taxon>
        <taxon>Metazoa</taxon>
        <taxon>Chordata</taxon>
        <taxon>Craniata</taxon>
        <taxon>Vertebrata</taxon>
        <taxon>Euteleostomi</taxon>
        <taxon>Actinopterygii</taxon>
        <taxon>Neopterygii</taxon>
        <taxon>Teleostei</taxon>
        <taxon>Clupei</taxon>
        <taxon>Clupeiformes</taxon>
        <taxon>Clupeoidei</taxon>
        <taxon>Clupeidae</taxon>
        <taxon>Clupea</taxon>
    </lineage>
</organism>
<dbReference type="InterPro" id="IPR002017">
    <property type="entry name" value="Spectrin_repeat"/>
</dbReference>
<proteinExistence type="predicted"/>
<sequence>MLLSDDTETQLCHLEALAKEVCEVEAEVQHCQEVLGVGGAGLGGGGAGLVGETLGTLEERLRLLNTMLVPRCQDMTDRLQELTTYQAELRRLSSALSDSRSQLQQKMIGSLDRPTSRQMETVLESEDSLREFEQRVQDLRSRGDTLQLDQASCQELLKLQDSYEELVQMVGCRRGELTQEVALKARYERALQDLAELVHTAQDKMAADQKMSVGSVIEVQVLLDKHKEFFQALEAHVVLTESWFGRVRGVLSPRELQAQEDTVGRANTALKQAHRRGVELEAVLEAWSRLVGNYQALCRTLEQVESSIPTAGLVEETEDRLSERIALYQCLKGSLSERQQQLYQVLEEGKRLLVVGVCCAALERDLETLGDRWLNTHTKLNKDTHRLDSTLKAWSRYQRECAELSQWLGSALDRLEFWNTQSVTVPQELESVRDHLHAFLEFSKEVDTRSSLHASVLSLGAQLLRLKKVDVAALRAQMARVDTQWADLLTRIPLVQEKLHQLQMEKLASRHAITELMSWISLMENAIQEDQGSEVTQEDHRSLTAAVGSEVIYSFLQKYKGFRIELSSKQLTVDFVNQSVLAMSSEDVEGRRRDKTDFAERLGAMNRRWQILQGLIAEK</sequence>
<feature type="non-terminal residue" evidence="8">
    <location>
        <position position="619"/>
    </location>
</feature>
<dbReference type="AlphaFoldDB" id="A0A8M1KMK4"/>
<keyword evidence="4" id="KW-0472">Membrane</keyword>
<comment type="subcellular location">
    <subcellularLocation>
        <location evidence="1">Nucleus membrane</location>
    </subcellularLocation>
</comment>
<dbReference type="FunFam" id="1.20.58.60:FF:000137">
    <property type="entry name" value="nesprin-1 isoform X2"/>
    <property type="match status" value="1"/>
</dbReference>
<gene>
    <name evidence="8" type="primary">LOC122132206</name>
</gene>
<dbReference type="KEGG" id="char:122132206"/>
<accession>A0A8M1KMK4</accession>
<dbReference type="RefSeq" id="XP_042562964.1">
    <property type="nucleotide sequence ID" value="XM_042707030.1"/>
</dbReference>
<dbReference type="Pfam" id="PF00435">
    <property type="entry name" value="Spectrin"/>
    <property type="match status" value="1"/>
</dbReference>
<dbReference type="PANTHER" id="PTHR14514:SF3">
    <property type="entry name" value="NESPRIN-1"/>
    <property type="match status" value="1"/>
</dbReference>
<evidence type="ECO:0000313" key="7">
    <source>
        <dbReference type="Proteomes" id="UP000515152"/>
    </source>
</evidence>
<dbReference type="PANTHER" id="PTHR14514">
    <property type="entry name" value="PKA ANCHORING PROTEIN"/>
    <property type="match status" value="1"/>
</dbReference>
<evidence type="ECO:0000256" key="6">
    <source>
        <dbReference type="SAM" id="Coils"/>
    </source>
</evidence>
<keyword evidence="6" id="KW-0175">Coiled coil</keyword>
<dbReference type="FunFam" id="1.20.58.60:FF:000112">
    <property type="entry name" value="nesprin-1 isoform X4"/>
    <property type="match status" value="1"/>
</dbReference>
<evidence type="ECO:0000313" key="8">
    <source>
        <dbReference type="RefSeq" id="XP_042562964.1"/>
    </source>
</evidence>
<dbReference type="InterPro" id="IPR018159">
    <property type="entry name" value="Spectrin/alpha-actinin"/>
</dbReference>
<evidence type="ECO:0000256" key="5">
    <source>
        <dbReference type="ARBA" id="ARBA00023242"/>
    </source>
</evidence>
<dbReference type="GeneID" id="122132206"/>
<reference evidence="8" key="1">
    <citation type="submission" date="2025-08" db="UniProtKB">
        <authorList>
            <consortium name="RefSeq"/>
        </authorList>
    </citation>
    <scope>IDENTIFICATION</scope>
</reference>
<dbReference type="GO" id="GO:0031965">
    <property type="term" value="C:nuclear membrane"/>
    <property type="evidence" value="ECO:0007669"/>
    <property type="project" value="UniProtKB-SubCell"/>
</dbReference>
<evidence type="ECO:0000256" key="4">
    <source>
        <dbReference type="ARBA" id="ARBA00023136"/>
    </source>
</evidence>
<keyword evidence="2" id="KW-0597">Phosphoprotein</keyword>
<feature type="coiled-coil region" evidence="6">
    <location>
        <begin position="122"/>
        <end position="149"/>
    </location>
</feature>